<sequence length="397" mass="45371">MAEDKYAIVFGASGVSGWSFVNEILNDYPKKGVWSGVFALTNRPLTLEQSQWPDDGRLTIVSGIDLLEGSQEILERLLREKLPDISKVTHLIYLAFKAQKDIETEVKENVSMFQRATTAMDRLSPALEFVVLQTGSKAYGCHLLHDRPAIMKPPLSESLPRLPAPYDAGIFYNQKLDWLAEYSAIRKWGWAETRPDIIIGFVPNQNFFSLATVLGIYLSLRRELDGEGAQCPFPGTQASWETLSNDSSADMVARQTLHVALTGLWKSHKGEAFNVADERRPSCWRDKWPVLCAYFGLRGVKLDEDNPVEVRQYIREHMPVWEAMEKKYGLQSGHANSPRIYPGFEYWLLTMFDTDRQYDMSKMYDEVGFTEERDTAQSWGGVFDRMARARIIPTRFE</sequence>
<dbReference type="PANTHER" id="PTHR32487:SF8">
    <property type="entry name" value="NAD-DEPENDENT EPIMERASE_DEHYDRATASE DOMAIN-CONTAINING PROTEIN"/>
    <property type="match status" value="1"/>
</dbReference>
<evidence type="ECO:0000313" key="3">
    <source>
        <dbReference type="Proteomes" id="UP000777438"/>
    </source>
</evidence>
<dbReference type="AlphaFoldDB" id="A0A9P9AJ33"/>
<dbReference type="OrthoDB" id="1731983at2759"/>
<feature type="domain" description="PRISE-like Rossmann-fold" evidence="1">
    <location>
        <begin position="7"/>
        <end position="393"/>
    </location>
</feature>
<accession>A0A9P9AJ33</accession>
<dbReference type="Pfam" id="PF22917">
    <property type="entry name" value="PRISE"/>
    <property type="match status" value="1"/>
</dbReference>
<gene>
    <name evidence="2" type="ORF">B0T10DRAFT_569446</name>
</gene>
<dbReference type="Proteomes" id="UP000777438">
    <property type="component" value="Unassembled WGS sequence"/>
</dbReference>
<dbReference type="CDD" id="cd08948">
    <property type="entry name" value="5beta-POR_like_SDR_a"/>
    <property type="match status" value="1"/>
</dbReference>
<name>A0A9P9AJ33_9HYPO</name>
<organism evidence="2 3">
    <name type="scientific">Thelonectria olida</name>
    <dbReference type="NCBI Taxonomy" id="1576542"/>
    <lineage>
        <taxon>Eukaryota</taxon>
        <taxon>Fungi</taxon>
        <taxon>Dikarya</taxon>
        <taxon>Ascomycota</taxon>
        <taxon>Pezizomycotina</taxon>
        <taxon>Sordariomycetes</taxon>
        <taxon>Hypocreomycetidae</taxon>
        <taxon>Hypocreales</taxon>
        <taxon>Nectriaceae</taxon>
        <taxon>Thelonectria</taxon>
    </lineage>
</organism>
<dbReference type="InterPro" id="IPR036291">
    <property type="entry name" value="NAD(P)-bd_dom_sf"/>
</dbReference>
<comment type="caution">
    <text evidence="2">The sequence shown here is derived from an EMBL/GenBank/DDBJ whole genome shotgun (WGS) entry which is preliminary data.</text>
</comment>
<dbReference type="SUPFAM" id="SSF51735">
    <property type="entry name" value="NAD(P)-binding Rossmann-fold domains"/>
    <property type="match status" value="1"/>
</dbReference>
<reference evidence="2 3" key="1">
    <citation type="journal article" date="2021" name="Nat. Commun.">
        <title>Genetic determinants of endophytism in the Arabidopsis root mycobiome.</title>
        <authorList>
            <person name="Mesny F."/>
            <person name="Miyauchi S."/>
            <person name="Thiergart T."/>
            <person name="Pickel B."/>
            <person name="Atanasova L."/>
            <person name="Karlsson M."/>
            <person name="Huettel B."/>
            <person name="Barry K.W."/>
            <person name="Haridas S."/>
            <person name="Chen C."/>
            <person name="Bauer D."/>
            <person name="Andreopoulos W."/>
            <person name="Pangilinan J."/>
            <person name="LaButti K."/>
            <person name="Riley R."/>
            <person name="Lipzen A."/>
            <person name="Clum A."/>
            <person name="Drula E."/>
            <person name="Henrissat B."/>
            <person name="Kohler A."/>
            <person name="Grigoriev I.V."/>
            <person name="Martin F.M."/>
            <person name="Hacquard S."/>
        </authorList>
    </citation>
    <scope>NUCLEOTIDE SEQUENCE [LARGE SCALE GENOMIC DNA]</scope>
    <source>
        <strain evidence="2 3">MPI-CAGE-CH-0241</strain>
    </source>
</reference>
<protein>
    <recommendedName>
        <fullName evidence="1">PRISE-like Rossmann-fold domain-containing protein</fullName>
    </recommendedName>
</protein>
<keyword evidence="3" id="KW-1185">Reference proteome</keyword>
<evidence type="ECO:0000313" key="2">
    <source>
        <dbReference type="EMBL" id="KAH6867406.1"/>
    </source>
</evidence>
<dbReference type="Gene3D" id="3.40.50.720">
    <property type="entry name" value="NAD(P)-binding Rossmann-like Domain"/>
    <property type="match status" value="1"/>
</dbReference>
<dbReference type="InterPro" id="IPR055222">
    <property type="entry name" value="PRISE-like_Rossmann-fold"/>
</dbReference>
<evidence type="ECO:0000259" key="1">
    <source>
        <dbReference type="Pfam" id="PF22917"/>
    </source>
</evidence>
<dbReference type="EMBL" id="JAGPYM010000103">
    <property type="protein sequence ID" value="KAH6867406.1"/>
    <property type="molecule type" value="Genomic_DNA"/>
</dbReference>
<dbReference type="PANTHER" id="PTHR32487">
    <property type="entry name" value="3-OXO-DELTA(4,5)-STEROID 5-BETA-REDUCTASE"/>
    <property type="match status" value="1"/>
</dbReference>
<proteinExistence type="predicted"/>